<proteinExistence type="predicted"/>
<keyword evidence="9" id="KW-1185">Reference proteome</keyword>
<keyword evidence="3" id="KW-1003">Cell membrane</keyword>
<dbReference type="Gene3D" id="1.20.1250.20">
    <property type="entry name" value="MFS general substrate transporter like domains"/>
    <property type="match status" value="1"/>
</dbReference>
<organism evidence="8 9">
    <name type="scientific">Alkaliphilus pronyensis</name>
    <dbReference type="NCBI Taxonomy" id="1482732"/>
    <lineage>
        <taxon>Bacteria</taxon>
        <taxon>Bacillati</taxon>
        <taxon>Bacillota</taxon>
        <taxon>Clostridia</taxon>
        <taxon>Peptostreptococcales</taxon>
        <taxon>Natronincolaceae</taxon>
        <taxon>Alkaliphilus</taxon>
    </lineage>
</organism>
<keyword evidence="6 7" id="KW-0472">Membrane</keyword>
<comment type="subcellular location">
    <subcellularLocation>
        <location evidence="1">Cell membrane</location>
        <topology evidence="1">Multi-pass membrane protein</topology>
    </subcellularLocation>
</comment>
<dbReference type="InterPro" id="IPR036259">
    <property type="entry name" value="MFS_trans_sf"/>
</dbReference>
<feature type="transmembrane region" description="Helical" evidence="7">
    <location>
        <begin position="12"/>
        <end position="34"/>
    </location>
</feature>
<evidence type="ECO:0000256" key="2">
    <source>
        <dbReference type="ARBA" id="ARBA00022448"/>
    </source>
</evidence>
<comment type="caution">
    <text evidence="8">The sequence shown here is derived from an EMBL/GenBank/DDBJ whole genome shotgun (WGS) entry which is preliminary data.</text>
</comment>
<dbReference type="GO" id="GO:0022857">
    <property type="term" value="F:transmembrane transporter activity"/>
    <property type="evidence" value="ECO:0007669"/>
    <property type="project" value="InterPro"/>
</dbReference>
<feature type="transmembrane region" description="Helical" evidence="7">
    <location>
        <begin position="103"/>
        <end position="129"/>
    </location>
</feature>
<feature type="transmembrane region" description="Helical" evidence="7">
    <location>
        <begin position="317"/>
        <end position="345"/>
    </location>
</feature>
<dbReference type="GO" id="GO:0005886">
    <property type="term" value="C:plasma membrane"/>
    <property type="evidence" value="ECO:0007669"/>
    <property type="project" value="UniProtKB-SubCell"/>
</dbReference>
<dbReference type="PANTHER" id="PTHR43266:SF2">
    <property type="entry name" value="MAJOR FACILITATOR SUPERFAMILY (MFS) PROFILE DOMAIN-CONTAINING PROTEIN"/>
    <property type="match status" value="1"/>
</dbReference>
<feature type="transmembrane region" description="Helical" evidence="7">
    <location>
        <begin position="385"/>
        <end position="408"/>
    </location>
</feature>
<evidence type="ECO:0000256" key="1">
    <source>
        <dbReference type="ARBA" id="ARBA00004651"/>
    </source>
</evidence>
<name>A0A6I0EYK2_9FIRM</name>
<reference evidence="8 9" key="1">
    <citation type="submission" date="2019-10" db="EMBL/GenBank/DDBJ databases">
        <title>Alkaliphilus serpentinus sp. nov. and Alkaliphilus pronyensis sp. nov., two novel anaerobic alkaliphilic species isolated from the serpentinized-hosted hydrothermal field of the Prony Bay (New Caledonia).</title>
        <authorList>
            <person name="Postec A."/>
        </authorList>
    </citation>
    <scope>NUCLEOTIDE SEQUENCE [LARGE SCALE GENOMIC DNA]</scope>
    <source>
        <strain evidence="8 9">LacV</strain>
    </source>
</reference>
<feature type="transmembrane region" description="Helical" evidence="7">
    <location>
        <begin position="286"/>
        <end position="305"/>
    </location>
</feature>
<keyword evidence="4 7" id="KW-0812">Transmembrane</keyword>
<feature type="transmembrane region" description="Helical" evidence="7">
    <location>
        <begin position="357"/>
        <end position="379"/>
    </location>
</feature>
<dbReference type="PANTHER" id="PTHR43266">
    <property type="entry name" value="MACROLIDE-EFFLUX PROTEIN"/>
    <property type="match status" value="1"/>
</dbReference>
<sequence>MKFALFKNKNYSLFVFGQASSVFGDVFLNIALSLYVLKLTGSAEKFAAILALGVIPQVFLGPFAGTIVDRLNKKKSIIFLDLIRFLYLLVLIVITKGELQINTIYITVMFFSLCDIFFGPSFISIFPLIINKEDFVDGNALMNTILEATRIIAPILGAVVFSRYGLIIILFVDAITYLISAISELFMEIPLEEKDIGSNNFIKEVMDGFKVFFKDTKITSLVANGILSHIFLFPFFLVGFPYLLTQVFLVPELFYGIVQSLMPVGFFLSVALVSITKNKLSQAESINYAIIGMLLTVVLVGLLIVPSFTAVLKDSPLITLIFFSFVNFFMFLSFGYYGVFFVSFYQGNVPKELLGRFGSILIMLFAVGRFIGFKVFGYLFNKGILLYPILILAIGMVLKLIAHVPFMLKEKQQSITERI</sequence>
<accession>A0A6I0EYK2</accession>
<dbReference type="EMBL" id="WBZC01000036">
    <property type="protein sequence ID" value="KAB3534000.1"/>
    <property type="molecule type" value="Genomic_DNA"/>
</dbReference>
<evidence type="ECO:0000256" key="7">
    <source>
        <dbReference type="SAM" id="Phobius"/>
    </source>
</evidence>
<evidence type="ECO:0000256" key="5">
    <source>
        <dbReference type="ARBA" id="ARBA00022989"/>
    </source>
</evidence>
<keyword evidence="5 7" id="KW-1133">Transmembrane helix</keyword>
<dbReference type="RefSeq" id="WP_151861472.1">
    <property type="nucleotide sequence ID" value="NZ_WBZC01000036.1"/>
</dbReference>
<dbReference type="AlphaFoldDB" id="A0A6I0EYK2"/>
<keyword evidence="2" id="KW-0813">Transport</keyword>
<feature type="transmembrane region" description="Helical" evidence="7">
    <location>
        <begin position="221"/>
        <end position="242"/>
    </location>
</feature>
<evidence type="ECO:0000313" key="9">
    <source>
        <dbReference type="Proteomes" id="UP000432715"/>
    </source>
</evidence>
<feature type="transmembrane region" description="Helical" evidence="7">
    <location>
        <begin position="46"/>
        <end position="65"/>
    </location>
</feature>
<dbReference type="SUPFAM" id="SSF103473">
    <property type="entry name" value="MFS general substrate transporter"/>
    <property type="match status" value="1"/>
</dbReference>
<dbReference type="Proteomes" id="UP000432715">
    <property type="component" value="Unassembled WGS sequence"/>
</dbReference>
<feature type="transmembrane region" description="Helical" evidence="7">
    <location>
        <begin position="77"/>
        <end position="97"/>
    </location>
</feature>
<protein>
    <submittedName>
        <fullName evidence="8">MFS transporter</fullName>
    </submittedName>
</protein>
<dbReference type="Pfam" id="PF07690">
    <property type="entry name" value="MFS_1"/>
    <property type="match status" value="1"/>
</dbReference>
<feature type="transmembrane region" description="Helical" evidence="7">
    <location>
        <begin position="254"/>
        <end position="274"/>
    </location>
</feature>
<dbReference type="InterPro" id="IPR011701">
    <property type="entry name" value="MFS"/>
</dbReference>
<dbReference type="CDD" id="cd06173">
    <property type="entry name" value="MFS_MefA_like"/>
    <property type="match status" value="1"/>
</dbReference>
<evidence type="ECO:0000313" key="8">
    <source>
        <dbReference type="EMBL" id="KAB3534000.1"/>
    </source>
</evidence>
<evidence type="ECO:0000256" key="4">
    <source>
        <dbReference type="ARBA" id="ARBA00022692"/>
    </source>
</evidence>
<feature type="transmembrane region" description="Helical" evidence="7">
    <location>
        <begin position="141"/>
        <end position="161"/>
    </location>
</feature>
<evidence type="ECO:0000256" key="6">
    <source>
        <dbReference type="ARBA" id="ARBA00023136"/>
    </source>
</evidence>
<evidence type="ECO:0000256" key="3">
    <source>
        <dbReference type="ARBA" id="ARBA00022475"/>
    </source>
</evidence>
<dbReference type="OrthoDB" id="9775268at2"/>
<gene>
    <name evidence="8" type="ORF">F8154_09980</name>
</gene>